<protein>
    <submittedName>
        <fullName evidence="3">Sulfurtransferase TusA family protein</fullName>
    </submittedName>
</protein>
<reference evidence="4" key="1">
    <citation type="journal article" date="2019" name="Int. J. Syst. Evol. Microbiol.">
        <title>The Global Catalogue of Microorganisms (GCM) 10K type strain sequencing project: providing services to taxonomists for standard genome sequencing and annotation.</title>
        <authorList>
            <consortium name="The Broad Institute Genomics Platform"/>
            <consortium name="The Broad Institute Genome Sequencing Center for Infectious Disease"/>
            <person name="Wu L."/>
            <person name="Ma J."/>
        </authorList>
    </citation>
    <scope>NUCLEOTIDE SEQUENCE [LARGE SCALE GENOMIC DNA]</scope>
    <source>
        <strain evidence="4">KACC 14249</strain>
    </source>
</reference>
<evidence type="ECO:0000313" key="4">
    <source>
        <dbReference type="Proteomes" id="UP001596189"/>
    </source>
</evidence>
<comment type="caution">
    <text evidence="3">The sequence shown here is derived from an EMBL/GenBank/DDBJ whole genome shotgun (WGS) entry which is preliminary data.</text>
</comment>
<dbReference type="CDD" id="cd00291">
    <property type="entry name" value="SirA_YedF_YeeD"/>
    <property type="match status" value="1"/>
</dbReference>
<dbReference type="PANTHER" id="PTHR33279:SF6">
    <property type="entry name" value="SULFUR CARRIER PROTEIN YEDF-RELATED"/>
    <property type="match status" value="1"/>
</dbReference>
<organism evidence="3 4">
    <name type="scientific">Angustibacter luteus</name>
    <dbReference type="NCBI Taxonomy" id="658456"/>
    <lineage>
        <taxon>Bacteria</taxon>
        <taxon>Bacillati</taxon>
        <taxon>Actinomycetota</taxon>
        <taxon>Actinomycetes</taxon>
        <taxon>Kineosporiales</taxon>
        <taxon>Kineosporiaceae</taxon>
    </lineage>
</organism>
<dbReference type="PROSITE" id="PS01148">
    <property type="entry name" value="UPF0033"/>
    <property type="match status" value="1"/>
</dbReference>
<comment type="similarity">
    <text evidence="1">Belongs to the sulfur carrier protein TusA family.</text>
</comment>
<gene>
    <name evidence="3" type="ORF">ACFQDO_04470</name>
</gene>
<dbReference type="Gene3D" id="3.30.110.40">
    <property type="entry name" value="TusA-like domain"/>
    <property type="match status" value="1"/>
</dbReference>
<dbReference type="SUPFAM" id="SSF64307">
    <property type="entry name" value="SirA-like"/>
    <property type="match status" value="1"/>
</dbReference>
<evidence type="ECO:0000313" key="3">
    <source>
        <dbReference type="EMBL" id="MFC6006378.1"/>
    </source>
</evidence>
<proteinExistence type="inferred from homology"/>
<feature type="domain" description="UPF0033" evidence="2">
    <location>
        <begin position="8"/>
        <end position="32"/>
    </location>
</feature>
<keyword evidence="4" id="KW-1185">Reference proteome</keyword>
<dbReference type="Proteomes" id="UP001596189">
    <property type="component" value="Unassembled WGS sequence"/>
</dbReference>
<dbReference type="InterPro" id="IPR036868">
    <property type="entry name" value="TusA-like_sf"/>
</dbReference>
<dbReference type="InterPro" id="IPR001455">
    <property type="entry name" value="TusA-like"/>
</dbReference>
<accession>A0ABW1JC08</accession>
<dbReference type="PANTHER" id="PTHR33279">
    <property type="entry name" value="SULFUR CARRIER PROTEIN YEDF-RELATED"/>
    <property type="match status" value="1"/>
</dbReference>
<dbReference type="Pfam" id="PF01206">
    <property type="entry name" value="TusA"/>
    <property type="match status" value="1"/>
</dbReference>
<evidence type="ECO:0000256" key="1">
    <source>
        <dbReference type="ARBA" id="ARBA00008984"/>
    </source>
</evidence>
<evidence type="ECO:0000259" key="2">
    <source>
        <dbReference type="PROSITE" id="PS01148"/>
    </source>
</evidence>
<dbReference type="EMBL" id="JBHSRD010000002">
    <property type="protein sequence ID" value="MFC6006378.1"/>
    <property type="molecule type" value="Genomic_DNA"/>
</dbReference>
<name>A0ABW1JC08_9ACTN</name>
<dbReference type="RefSeq" id="WP_345717216.1">
    <property type="nucleotide sequence ID" value="NZ_BAABFP010000005.1"/>
</dbReference>
<sequence length="93" mass="9731">MSDQPVVVDARGLRCPLPVVRLAQAVADLPAGSVVVVRATDPAAQHDVPAWARMRGHEWLGAEPDEPDGLRLTVRIGPSGSAGPSVGRPRVVP</sequence>